<dbReference type="GO" id="GO:0000272">
    <property type="term" value="P:polysaccharide catabolic process"/>
    <property type="evidence" value="ECO:0007669"/>
    <property type="project" value="InterPro"/>
</dbReference>
<dbReference type="Pfam" id="PF16344">
    <property type="entry name" value="FecR_C"/>
    <property type="match status" value="1"/>
</dbReference>
<feature type="compositionally biased region" description="Acidic residues" evidence="2">
    <location>
        <begin position="630"/>
        <end position="645"/>
    </location>
</feature>
<dbReference type="Gene3D" id="1.25.40.10">
    <property type="entry name" value="Tetratricopeptide repeat domain"/>
    <property type="match status" value="1"/>
</dbReference>
<accession>A0A8A4TW08</accession>
<name>A0A8A4TW08_SULCO</name>
<dbReference type="SUPFAM" id="SSF48452">
    <property type="entry name" value="TPR-like"/>
    <property type="match status" value="1"/>
</dbReference>
<dbReference type="Proteomes" id="UP000663929">
    <property type="component" value="Chromosome"/>
</dbReference>
<feature type="domain" description="Cohesin" evidence="5">
    <location>
        <begin position="659"/>
        <end position="754"/>
    </location>
</feature>
<dbReference type="Gene3D" id="2.60.40.680">
    <property type="match status" value="1"/>
</dbReference>
<feature type="signal peptide" evidence="3">
    <location>
        <begin position="1"/>
        <end position="20"/>
    </location>
</feature>
<dbReference type="Pfam" id="PF00963">
    <property type="entry name" value="Cohesin"/>
    <property type="match status" value="1"/>
</dbReference>
<dbReference type="CDD" id="cd08547">
    <property type="entry name" value="Type_II_cohesin"/>
    <property type="match status" value="1"/>
</dbReference>
<evidence type="ECO:0008006" key="9">
    <source>
        <dbReference type="Google" id="ProtNLM"/>
    </source>
</evidence>
<dbReference type="PANTHER" id="PTHR30332:SF17">
    <property type="entry name" value="TYPE IV PILIATION SYSTEM PROTEIN DR_0774-RELATED"/>
    <property type="match status" value="1"/>
</dbReference>
<evidence type="ECO:0000256" key="1">
    <source>
        <dbReference type="RuleBase" id="RU004003"/>
    </source>
</evidence>
<dbReference type="InterPro" id="IPR008965">
    <property type="entry name" value="CBM2/CBM3_carb-bd_dom_sf"/>
</dbReference>
<organism evidence="7 8">
    <name type="scientific">Sulfidibacter corallicola</name>
    <dbReference type="NCBI Taxonomy" id="2818388"/>
    <lineage>
        <taxon>Bacteria</taxon>
        <taxon>Pseudomonadati</taxon>
        <taxon>Acidobacteriota</taxon>
        <taxon>Holophagae</taxon>
        <taxon>Acanthopleuribacterales</taxon>
        <taxon>Acanthopleuribacteraceae</taxon>
        <taxon>Sulfidibacter</taxon>
    </lineage>
</organism>
<dbReference type="GO" id="GO:0009306">
    <property type="term" value="P:protein secretion"/>
    <property type="evidence" value="ECO:0007669"/>
    <property type="project" value="InterPro"/>
</dbReference>
<evidence type="ECO:0000259" key="6">
    <source>
        <dbReference type="Pfam" id="PF16344"/>
    </source>
</evidence>
<evidence type="ECO:0000259" key="4">
    <source>
        <dbReference type="Pfam" id="PF00263"/>
    </source>
</evidence>
<evidence type="ECO:0000313" key="8">
    <source>
        <dbReference type="Proteomes" id="UP000663929"/>
    </source>
</evidence>
<protein>
    <recommendedName>
        <fullName evidence="9">Cohesin domain-containing protein</fullName>
    </recommendedName>
</protein>
<dbReference type="KEGG" id="scor:J3U87_17000"/>
<dbReference type="EMBL" id="CP071793">
    <property type="protein sequence ID" value="QTD54146.1"/>
    <property type="molecule type" value="Genomic_DNA"/>
</dbReference>
<keyword evidence="3" id="KW-0732">Signal</keyword>
<gene>
    <name evidence="7" type="ORF">J3U87_17000</name>
</gene>
<feature type="domain" description="Type II/III secretion system secretin-like" evidence="4">
    <location>
        <begin position="376"/>
        <end position="545"/>
    </location>
</feature>
<dbReference type="RefSeq" id="WP_237384245.1">
    <property type="nucleotide sequence ID" value="NZ_CP071793.1"/>
</dbReference>
<dbReference type="Pfam" id="PF00263">
    <property type="entry name" value="Secretin"/>
    <property type="match status" value="1"/>
</dbReference>
<evidence type="ECO:0000259" key="5">
    <source>
        <dbReference type="Pfam" id="PF00963"/>
    </source>
</evidence>
<feature type="region of interest" description="Disordered" evidence="2">
    <location>
        <begin position="573"/>
        <end position="655"/>
    </location>
</feature>
<dbReference type="InterPro" id="IPR001775">
    <property type="entry name" value="GspD/PilQ"/>
</dbReference>
<feature type="domain" description="Protein FecR C-terminal" evidence="6">
    <location>
        <begin position="157"/>
        <end position="221"/>
    </location>
</feature>
<feature type="chain" id="PRO_5035315441" description="Cohesin domain-containing protein" evidence="3">
    <location>
        <begin position="21"/>
        <end position="785"/>
    </location>
</feature>
<evidence type="ECO:0000313" key="7">
    <source>
        <dbReference type="EMBL" id="QTD54146.1"/>
    </source>
</evidence>
<dbReference type="InterPro" id="IPR050810">
    <property type="entry name" value="Bact_Secretion_Sys_Channel"/>
</dbReference>
<dbReference type="InterPro" id="IPR002102">
    <property type="entry name" value="Cohesin_dom"/>
</dbReference>
<dbReference type="GO" id="GO:0015627">
    <property type="term" value="C:type II protein secretion system complex"/>
    <property type="evidence" value="ECO:0007669"/>
    <property type="project" value="TreeGrafter"/>
</dbReference>
<keyword evidence="8" id="KW-1185">Reference proteome</keyword>
<dbReference type="GO" id="GO:0030246">
    <property type="term" value="F:carbohydrate binding"/>
    <property type="evidence" value="ECO:0007669"/>
    <property type="project" value="InterPro"/>
</dbReference>
<dbReference type="PRINTS" id="PR00811">
    <property type="entry name" value="BCTERIALGSPD"/>
</dbReference>
<dbReference type="PROSITE" id="PS51257">
    <property type="entry name" value="PROKAR_LIPOPROTEIN"/>
    <property type="match status" value="1"/>
</dbReference>
<dbReference type="InterPro" id="IPR011990">
    <property type="entry name" value="TPR-like_helical_dom_sf"/>
</dbReference>
<dbReference type="InterPro" id="IPR032508">
    <property type="entry name" value="FecR_C"/>
</dbReference>
<dbReference type="SUPFAM" id="SSF49384">
    <property type="entry name" value="Carbohydrate-binding domain"/>
    <property type="match status" value="1"/>
</dbReference>
<dbReference type="AlphaFoldDB" id="A0A8A4TW08"/>
<evidence type="ECO:0000256" key="3">
    <source>
        <dbReference type="SAM" id="SignalP"/>
    </source>
</evidence>
<evidence type="ECO:0000256" key="2">
    <source>
        <dbReference type="SAM" id="MobiDB-lite"/>
    </source>
</evidence>
<comment type="similarity">
    <text evidence="1">Belongs to the bacterial secretin family.</text>
</comment>
<sequence>MRQRIVWICALSLCVTLTTACLYKPEIRKANKATETENWDEAFTLWEKILEQDPASTKAKLEMERARIQAALSHLRRAVHYFERNKLGEAKFENNLVLTYDPNNGEARFLAKRITEREAALEKSIEEAEAEAETIGSGNLPQLQPKTWGALDLIFTKPTSVRDIYQALGRGYDVNIVIDTKIRDDKITLDLRNLDFLKALDTLMVLNRHFFKVIDDNTIVILEDNKNNRDRYDNQIIRTFYLSNIEPNDLKQHLQRLGGIKEYAENEALNAITIKGTEEQIALAEKIITANDKAKPEVIIEVELLEVSKSRSHKLGILPINPDLSSPTPLYRAAVAADPVNRSDDDSDVNGLRGVFPSLGSNDYLTIVPAIAIDFLKEHGDTTQVSNPQLRVTSGEKANIKIGQSIPIASTSFTSAQLAGSQGFSNVGDQALTSFNYNDVGISIEIEPRVHFNQEVTLALTLEITSVLSAGLQPILGKRQVSTSIRLRNGETNVLAGLLTNDERKSLSGIPGLSDIPILGRLFSNDEKTVSKTDIIMTIRPVVIRGSDINETDRAPYEVSSLRLSSLYAKAKREADTKDAEEADQPLIPRTSPENAEAEEDNADEHGSRGKPAFDPFAESEEREITQGEEATEGTDAEIDPEEPEPTPAMMSFMPPNLEARQDDTVQVQLFITNVENLRSGEIVVTYDPEVLQAESVQIGQFFDARGQRPLLRPAWNNARGRLSMVLSQRESGQPFSGSGILAEMSFRAKAPGNGNLEFVKVSLVDPEGNPLPAEGLNASFEVSP</sequence>
<dbReference type="InterPro" id="IPR004846">
    <property type="entry name" value="T2SS/T3SS_dom"/>
</dbReference>
<reference evidence="7" key="1">
    <citation type="submission" date="2021-03" db="EMBL/GenBank/DDBJ databases">
        <title>Acanthopleuribacteraceae sp. M133.</title>
        <authorList>
            <person name="Wang G."/>
        </authorList>
    </citation>
    <scope>NUCLEOTIDE SEQUENCE</scope>
    <source>
        <strain evidence="7">M133</strain>
    </source>
</reference>
<proteinExistence type="inferred from homology"/>
<dbReference type="PANTHER" id="PTHR30332">
    <property type="entry name" value="PROBABLE GENERAL SECRETION PATHWAY PROTEIN D"/>
    <property type="match status" value="1"/>
</dbReference>